<dbReference type="EMBL" id="QXGC01000388">
    <property type="protein sequence ID" value="KAE9238226.1"/>
    <property type="molecule type" value="Genomic_DNA"/>
</dbReference>
<dbReference type="EMBL" id="QXGE01000300">
    <property type="protein sequence ID" value="KAE9316763.1"/>
    <property type="molecule type" value="Genomic_DNA"/>
</dbReference>
<evidence type="ECO:0000313" key="15">
    <source>
        <dbReference type="Proteomes" id="UP000476176"/>
    </source>
</evidence>
<dbReference type="EMBL" id="QXFZ01000428">
    <property type="protein sequence ID" value="KAE9116881.1"/>
    <property type="molecule type" value="Genomic_DNA"/>
</dbReference>
<dbReference type="AlphaFoldDB" id="A0A6A3EYF9"/>
<dbReference type="EMBL" id="QXGB01000416">
    <property type="protein sequence ID" value="KAE9215791.1"/>
    <property type="molecule type" value="Genomic_DNA"/>
</dbReference>
<gene>
    <name evidence="8" type="ORF">PF001_g7177</name>
    <name evidence="7" type="ORF">PF002_g4990</name>
    <name evidence="6" type="ORF">PF004_g8380</name>
    <name evidence="5" type="ORF">PF005_g9309</name>
    <name evidence="4" type="ORF">PF007_g9512</name>
    <name evidence="1" type="ORF">PF009_g11701</name>
    <name evidence="3" type="ORF">PF010_g9964</name>
    <name evidence="2" type="ORF">PF011_g7682</name>
</gene>
<dbReference type="Proteomes" id="UP000441208">
    <property type="component" value="Unassembled WGS sequence"/>
</dbReference>
<evidence type="ECO:0000313" key="2">
    <source>
        <dbReference type="EMBL" id="KAE9015328.1"/>
    </source>
</evidence>
<evidence type="ECO:0000313" key="11">
    <source>
        <dbReference type="Proteomes" id="UP000437068"/>
    </source>
</evidence>
<evidence type="ECO:0000313" key="9">
    <source>
        <dbReference type="Proteomes" id="UP000429523"/>
    </source>
</evidence>
<organism evidence="1 9">
    <name type="scientific">Phytophthora fragariae</name>
    <dbReference type="NCBI Taxonomy" id="53985"/>
    <lineage>
        <taxon>Eukaryota</taxon>
        <taxon>Sar</taxon>
        <taxon>Stramenopiles</taxon>
        <taxon>Oomycota</taxon>
        <taxon>Peronosporomycetes</taxon>
        <taxon>Peronosporales</taxon>
        <taxon>Peronosporaceae</taxon>
        <taxon>Phytophthora</taxon>
    </lineage>
</organism>
<proteinExistence type="predicted"/>
<dbReference type="Proteomes" id="UP000433483">
    <property type="component" value="Unassembled WGS sequence"/>
</dbReference>
<dbReference type="Proteomes" id="UP000488956">
    <property type="component" value="Unassembled WGS sequence"/>
</dbReference>
<evidence type="ECO:0000313" key="4">
    <source>
        <dbReference type="EMBL" id="KAE9116881.1"/>
    </source>
</evidence>
<dbReference type="Proteomes" id="UP000437068">
    <property type="component" value="Unassembled WGS sequence"/>
</dbReference>
<evidence type="ECO:0000313" key="7">
    <source>
        <dbReference type="EMBL" id="KAE9250053.1"/>
    </source>
</evidence>
<comment type="caution">
    <text evidence="1">The sequence shown here is derived from an EMBL/GenBank/DDBJ whole genome shotgun (WGS) entry which is preliminary data.</text>
</comment>
<sequence length="138" mass="14855">MAPRRDGIGASCVVVLPAPAQPEIAAQIDHATTRAPEPTSCKLQVTEVGRHEPSLPPSRSPTRQLLYARPCSAGYSIHRFCTVIRLRLPASATQTRMPTHAGNRQPRPAGILTGTVNPTAIFLTATIMYHISPEIISV</sequence>
<name>A0A6A3EYF9_9STRA</name>
<dbReference type="Proteomes" id="UP000440367">
    <property type="component" value="Unassembled WGS sequence"/>
</dbReference>
<evidence type="ECO:0000313" key="12">
    <source>
        <dbReference type="Proteomes" id="UP000440367"/>
    </source>
</evidence>
<reference evidence="9 10" key="1">
    <citation type="submission" date="2018-08" db="EMBL/GenBank/DDBJ databases">
        <title>Genomic investigation of the strawberry pathogen Phytophthora fragariae indicates pathogenicity is determined by transcriptional variation in three key races.</title>
        <authorList>
            <person name="Adams T.M."/>
            <person name="Armitage A.D."/>
            <person name="Sobczyk M.K."/>
            <person name="Bates H.J."/>
            <person name="Dunwell J.M."/>
            <person name="Nellist C.F."/>
            <person name="Harrison R.J."/>
        </authorList>
    </citation>
    <scope>NUCLEOTIDE SEQUENCE [LARGE SCALE GENOMIC DNA]</scope>
    <source>
        <strain evidence="8 11">A4</strain>
        <strain evidence="7 12">BC-1</strain>
        <strain evidence="6 15">BC-23</strain>
        <strain evidence="5 10">NOV-27</strain>
        <strain evidence="4 13">NOV-71</strain>
        <strain evidence="1 9">NOV-9</strain>
        <strain evidence="3 16">ONT-3</strain>
        <strain evidence="2 14">SCRP245</strain>
    </source>
</reference>
<protein>
    <submittedName>
        <fullName evidence="1">Uncharacterized protein</fullName>
    </submittedName>
</protein>
<dbReference type="Proteomes" id="UP000429523">
    <property type="component" value="Unassembled WGS sequence"/>
</dbReference>
<evidence type="ECO:0000313" key="14">
    <source>
        <dbReference type="Proteomes" id="UP000460718"/>
    </source>
</evidence>
<dbReference type="Proteomes" id="UP000460718">
    <property type="component" value="Unassembled WGS sequence"/>
</dbReference>
<evidence type="ECO:0000313" key="8">
    <source>
        <dbReference type="EMBL" id="KAE9316763.1"/>
    </source>
</evidence>
<evidence type="ECO:0000313" key="3">
    <source>
        <dbReference type="EMBL" id="KAE9113777.1"/>
    </source>
</evidence>
<evidence type="ECO:0000313" key="5">
    <source>
        <dbReference type="EMBL" id="KAE9215791.1"/>
    </source>
</evidence>
<dbReference type="EMBL" id="QXGD01000158">
    <property type="protein sequence ID" value="KAE9250053.1"/>
    <property type="molecule type" value="Genomic_DNA"/>
</dbReference>
<evidence type="ECO:0000313" key="16">
    <source>
        <dbReference type="Proteomes" id="UP000488956"/>
    </source>
</evidence>
<dbReference type="EMBL" id="QXGF01000559">
    <property type="protein sequence ID" value="KAE8938429.1"/>
    <property type="molecule type" value="Genomic_DNA"/>
</dbReference>
<dbReference type="Proteomes" id="UP000476176">
    <property type="component" value="Unassembled WGS sequence"/>
</dbReference>
<evidence type="ECO:0000313" key="10">
    <source>
        <dbReference type="Proteomes" id="UP000433483"/>
    </source>
</evidence>
<evidence type="ECO:0000313" key="13">
    <source>
        <dbReference type="Proteomes" id="UP000441208"/>
    </source>
</evidence>
<keyword evidence="10" id="KW-1185">Reference proteome</keyword>
<dbReference type="EMBL" id="QXFW01000345">
    <property type="protein sequence ID" value="KAE9015328.1"/>
    <property type="molecule type" value="Genomic_DNA"/>
</dbReference>
<evidence type="ECO:0000313" key="1">
    <source>
        <dbReference type="EMBL" id="KAE8938429.1"/>
    </source>
</evidence>
<dbReference type="EMBL" id="QXFX01000490">
    <property type="protein sequence ID" value="KAE9113777.1"/>
    <property type="molecule type" value="Genomic_DNA"/>
</dbReference>
<accession>A0A6A3EYF9</accession>
<evidence type="ECO:0000313" key="6">
    <source>
        <dbReference type="EMBL" id="KAE9238226.1"/>
    </source>
</evidence>